<dbReference type="Gene3D" id="2.40.50.140">
    <property type="entry name" value="Nucleic acid-binding proteins"/>
    <property type="match status" value="1"/>
</dbReference>
<reference evidence="6" key="1">
    <citation type="submission" date="2023-03" db="EMBL/GenBank/DDBJ databases">
        <authorList>
            <person name="Steffen K."/>
            <person name="Cardenas P."/>
        </authorList>
    </citation>
    <scope>NUCLEOTIDE SEQUENCE</scope>
</reference>
<dbReference type="SUPFAM" id="SSF50249">
    <property type="entry name" value="Nucleic acid-binding proteins"/>
    <property type="match status" value="1"/>
</dbReference>
<dbReference type="Proteomes" id="UP001174909">
    <property type="component" value="Unassembled WGS sequence"/>
</dbReference>
<dbReference type="GO" id="GO:0005730">
    <property type="term" value="C:nucleolus"/>
    <property type="evidence" value="ECO:0007669"/>
    <property type="project" value="UniProtKB-SubCell"/>
</dbReference>
<sequence>MQSTTERGEVPEGERVIPGDYLGDGSRFFQGRGTYEMGGRIYSELVGEVRIEEHEKTTSRSDSGKTESGSKPSRVISVVGKYSLSAVPSVGSIVMTRVLNISERQAKVMIISVGTTLLQEPLSGVIRREDVRSVEKDTVDVFSSFRPGDIIRARVVSLGESHSHYGLATDRNELGVIMATSEGGHPMGPVSWTEMQCSKTGIREARKVAKVKNAVPLKSN</sequence>
<dbReference type="InterPro" id="IPR012340">
    <property type="entry name" value="NA-bd_OB-fold"/>
</dbReference>
<organism evidence="6 7">
    <name type="scientific">Geodia barretti</name>
    <name type="common">Barrett's horny sponge</name>
    <dbReference type="NCBI Taxonomy" id="519541"/>
    <lineage>
        <taxon>Eukaryota</taxon>
        <taxon>Metazoa</taxon>
        <taxon>Porifera</taxon>
        <taxon>Demospongiae</taxon>
        <taxon>Heteroscleromorpha</taxon>
        <taxon>Tetractinellida</taxon>
        <taxon>Astrophorina</taxon>
        <taxon>Geodiidae</taxon>
        <taxon>Geodia</taxon>
    </lineage>
</organism>
<keyword evidence="2" id="KW-0963">Cytoplasm</keyword>
<comment type="subcellular location">
    <subcellularLocation>
        <location evidence="1">Nucleus</location>
        <location evidence="1">Nucleolus</location>
    </subcellularLocation>
</comment>
<dbReference type="AlphaFoldDB" id="A0AA35X255"/>
<comment type="caution">
    <text evidence="6">The sequence shown here is derived from an EMBL/GenBank/DDBJ whole genome shotgun (WGS) entry which is preliminary data.</text>
</comment>
<evidence type="ECO:0000313" key="6">
    <source>
        <dbReference type="EMBL" id="CAI8037151.1"/>
    </source>
</evidence>
<dbReference type="InterPro" id="IPR025721">
    <property type="entry name" value="Exosome_cplx_N_dom"/>
</dbReference>
<dbReference type="EMBL" id="CASHTH010002911">
    <property type="protein sequence ID" value="CAI8037151.1"/>
    <property type="molecule type" value="Genomic_DNA"/>
</dbReference>
<dbReference type="InterPro" id="IPR039771">
    <property type="entry name" value="Csl4"/>
</dbReference>
<proteinExistence type="predicted"/>
<feature type="domain" description="S1 motif" evidence="5">
    <location>
        <begin position="91"/>
        <end position="170"/>
    </location>
</feature>
<dbReference type="InterPro" id="IPR019495">
    <property type="entry name" value="EXOSC1_C"/>
</dbReference>
<dbReference type="GO" id="GO:0005737">
    <property type="term" value="C:cytoplasm"/>
    <property type="evidence" value="ECO:0007669"/>
    <property type="project" value="TreeGrafter"/>
</dbReference>
<keyword evidence="3" id="KW-0271">Exosome</keyword>
<dbReference type="Gene3D" id="2.40.50.100">
    <property type="match status" value="1"/>
</dbReference>
<dbReference type="FunFam" id="2.40.50.140:FF:000198">
    <property type="entry name" value="Exosome complex component CSL4"/>
    <property type="match status" value="1"/>
</dbReference>
<name>A0AA35X255_GEOBA</name>
<dbReference type="GO" id="GO:0006396">
    <property type="term" value="P:RNA processing"/>
    <property type="evidence" value="ECO:0007669"/>
    <property type="project" value="InterPro"/>
</dbReference>
<dbReference type="SUPFAM" id="SSF110324">
    <property type="entry name" value="Ribosomal L27 protein-like"/>
    <property type="match status" value="1"/>
</dbReference>
<accession>A0AA35X255</accession>
<feature type="region of interest" description="Disordered" evidence="4">
    <location>
        <begin position="52"/>
        <end position="72"/>
    </location>
</feature>
<evidence type="ECO:0000256" key="4">
    <source>
        <dbReference type="SAM" id="MobiDB-lite"/>
    </source>
</evidence>
<dbReference type="InterPro" id="IPR003029">
    <property type="entry name" value="S1_domain"/>
</dbReference>
<dbReference type="GO" id="GO:0003723">
    <property type="term" value="F:RNA binding"/>
    <property type="evidence" value="ECO:0007669"/>
    <property type="project" value="InterPro"/>
</dbReference>
<gene>
    <name evidence="6" type="ORF">GBAR_LOCUS20782</name>
</gene>
<evidence type="ECO:0000256" key="3">
    <source>
        <dbReference type="ARBA" id="ARBA00022835"/>
    </source>
</evidence>
<protein>
    <submittedName>
        <fullName evidence="6">Exosome complex component CSL4</fullName>
    </submittedName>
</protein>
<evidence type="ECO:0000313" key="7">
    <source>
        <dbReference type="Proteomes" id="UP001174909"/>
    </source>
</evidence>
<dbReference type="Pfam" id="PF10447">
    <property type="entry name" value="EXOSC1"/>
    <property type="match status" value="1"/>
</dbReference>
<evidence type="ECO:0000259" key="5">
    <source>
        <dbReference type="PROSITE" id="PS50126"/>
    </source>
</evidence>
<evidence type="ECO:0000256" key="2">
    <source>
        <dbReference type="ARBA" id="ARBA00022490"/>
    </source>
</evidence>
<keyword evidence="7" id="KW-1185">Reference proteome</keyword>
<evidence type="ECO:0000256" key="1">
    <source>
        <dbReference type="ARBA" id="ARBA00004604"/>
    </source>
</evidence>
<feature type="compositionally biased region" description="Basic and acidic residues" evidence="4">
    <location>
        <begin position="52"/>
        <end position="65"/>
    </location>
</feature>
<dbReference type="PROSITE" id="PS50126">
    <property type="entry name" value="S1"/>
    <property type="match status" value="1"/>
</dbReference>
<dbReference type="GO" id="GO:0000176">
    <property type="term" value="C:nuclear exosome (RNase complex)"/>
    <property type="evidence" value="ECO:0007669"/>
    <property type="project" value="TreeGrafter"/>
</dbReference>
<dbReference type="PANTHER" id="PTHR12686">
    <property type="entry name" value="3'-5' EXORIBONUCLEASE CSL4-RELATED"/>
    <property type="match status" value="1"/>
</dbReference>
<dbReference type="Pfam" id="PF14382">
    <property type="entry name" value="ECR1_N"/>
    <property type="match status" value="1"/>
</dbReference>
<dbReference type="PANTHER" id="PTHR12686:SF8">
    <property type="entry name" value="EXOSOME COMPLEX COMPONENT CSL4"/>
    <property type="match status" value="1"/>
</dbReference>